<reference evidence="3 4" key="1">
    <citation type="submission" date="2020-08" db="EMBL/GenBank/DDBJ databases">
        <title>Genomic Encyclopedia of Type Strains, Phase IV (KMG-IV): sequencing the most valuable type-strain genomes for metagenomic binning, comparative biology and taxonomic classification.</title>
        <authorList>
            <person name="Goeker M."/>
        </authorList>
    </citation>
    <scope>NUCLEOTIDE SEQUENCE [LARGE SCALE GENOMIC DNA]</scope>
    <source>
        <strain evidence="3 4">DSM 25799</strain>
    </source>
</reference>
<keyword evidence="1" id="KW-0175">Coiled coil</keyword>
<dbReference type="RefSeq" id="WP_183328691.1">
    <property type="nucleotide sequence ID" value="NZ_JACHHK010000005.1"/>
</dbReference>
<feature type="domain" description="Peptidase C39-like" evidence="2">
    <location>
        <begin position="143"/>
        <end position="272"/>
    </location>
</feature>
<dbReference type="SUPFAM" id="SSF54001">
    <property type="entry name" value="Cysteine proteinases"/>
    <property type="match status" value="1"/>
</dbReference>
<dbReference type="AlphaFoldDB" id="A0A7W8FV95"/>
<dbReference type="Gene3D" id="3.90.70.10">
    <property type="entry name" value="Cysteine proteinases"/>
    <property type="match status" value="1"/>
</dbReference>
<dbReference type="InterPro" id="IPR039564">
    <property type="entry name" value="Peptidase_C39-like"/>
</dbReference>
<evidence type="ECO:0000313" key="4">
    <source>
        <dbReference type="Proteomes" id="UP000539953"/>
    </source>
</evidence>
<organism evidence="3 4">
    <name type="scientific">Catenisphaera adipataccumulans</name>
    <dbReference type="NCBI Taxonomy" id="700500"/>
    <lineage>
        <taxon>Bacteria</taxon>
        <taxon>Bacillati</taxon>
        <taxon>Bacillota</taxon>
        <taxon>Erysipelotrichia</taxon>
        <taxon>Erysipelotrichales</taxon>
        <taxon>Erysipelotrichaceae</taxon>
        <taxon>Catenisphaera</taxon>
    </lineage>
</organism>
<sequence>MIKVETKKRRQRFIRRLLAVLVILALALGLGYAAYQNQQQENAEKIAQQRAQKKQEIKKLYRESKMSAAKKKYLKPFLYTQDPDKVISIIKHYKDYPTDIIKYASKDTDRFEYLYQYPKRKGKSYTKPLKKSEVNSDHVVSLIQWDTRWGYQTYGEAAMARTGCAPTSLSMVLSYLKQDRSLTPAELDRFSEANNEYVDGAGTSWDLFPKAAEYYGVNCTSVSLDADSIRSELEAGHPIIMSVKAGIFTSVGHFIVLSGINKDGTVKICDPNSKKNTKKSWKMDTLLSQGVMAYSFSNQ</sequence>
<dbReference type="Proteomes" id="UP000539953">
    <property type="component" value="Unassembled WGS sequence"/>
</dbReference>
<evidence type="ECO:0000259" key="2">
    <source>
        <dbReference type="Pfam" id="PF13529"/>
    </source>
</evidence>
<name>A0A7W8FV95_9FIRM</name>
<dbReference type="EMBL" id="JACHHK010000005">
    <property type="protein sequence ID" value="MBB5183399.1"/>
    <property type="molecule type" value="Genomic_DNA"/>
</dbReference>
<gene>
    <name evidence="3" type="ORF">HNQ47_001421</name>
</gene>
<comment type="caution">
    <text evidence="3">The sequence shown here is derived from an EMBL/GenBank/DDBJ whole genome shotgun (WGS) entry which is preliminary data.</text>
</comment>
<evidence type="ECO:0000313" key="3">
    <source>
        <dbReference type="EMBL" id="MBB5183399.1"/>
    </source>
</evidence>
<keyword evidence="4" id="KW-1185">Reference proteome</keyword>
<protein>
    <recommendedName>
        <fullName evidence="2">Peptidase C39-like domain-containing protein</fullName>
    </recommendedName>
</protein>
<accession>A0A7W8FV95</accession>
<dbReference type="Pfam" id="PF13529">
    <property type="entry name" value="Peptidase_C39_2"/>
    <property type="match status" value="1"/>
</dbReference>
<feature type="coiled-coil region" evidence="1">
    <location>
        <begin position="36"/>
        <end position="63"/>
    </location>
</feature>
<proteinExistence type="predicted"/>
<evidence type="ECO:0000256" key="1">
    <source>
        <dbReference type="SAM" id="Coils"/>
    </source>
</evidence>
<dbReference type="InterPro" id="IPR038765">
    <property type="entry name" value="Papain-like_cys_pep_sf"/>
</dbReference>